<evidence type="ECO:0000313" key="3">
    <source>
        <dbReference type="RefSeq" id="XP_025073622.1"/>
    </source>
</evidence>
<feature type="compositionally biased region" description="Basic and acidic residues" evidence="1">
    <location>
        <begin position="1"/>
        <end position="22"/>
    </location>
</feature>
<evidence type="ECO:0000256" key="1">
    <source>
        <dbReference type="SAM" id="MobiDB-lite"/>
    </source>
</evidence>
<organism evidence="2 3">
    <name type="scientific">Pogonomyrmex barbatus</name>
    <name type="common">red harvester ant</name>
    <dbReference type="NCBI Taxonomy" id="144034"/>
    <lineage>
        <taxon>Eukaryota</taxon>
        <taxon>Metazoa</taxon>
        <taxon>Ecdysozoa</taxon>
        <taxon>Arthropoda</taxon>
        <taxon>Hexapoda</taxon>
        <taxon>Insecta</taxon>
        <taxon>Pterygota</taxon>
        <taxon>Neoptera</taxon>
        <taxon>Endopterygota</taxon>
        <taxon>Hymenoptera</taxon>
        <taxon>Apocrita</taxon>
        <taxon>Aculeata</taxon>
        <taxon>Formicoidea</taxon>
        <taxon>Formicidae</taxon>
        <taxon>Myrmicinae</taxon>
        <taxon>Pogonomyrmex</taxon>
    </lineage>
</organism>
<gene>
    <name evidence="3" type="primary">LOC112552493</name>
</gene>
<name>A0A8N1S690_9HYME</name>
<dbReference type="OrthoDB" id="10553210at2759"/>
<evidence type="ECO:0000313" key="2">
    <source>
        <dbReference type="Proteomes" id="UP000504615"/>
    </source>
</evidence>
<feature type="region of interest" description="Disordered" evidence="1">
    <location>
        <begin position="1"/>
        <end position="80"/>
    </location>
</feature>
<dbReference type="RefSeq" id="XP_025073622.1">
    <property type="nucleotide sequence ID" value="XM_025217837.1"/>
</dbReference>
<accession>A0A8N1S690</accession>
<feature type="compositionally biased region" description="Basic and acidic residues" evidence="1">
    <location>
        <begin position="61"/>
        <end position="71"/>
    </location>
</feature>
<dbReference type="AlphaFoldDB" id="A0A8N1S690"/>
<keyword evidence="2" id="KW-1185">Reference proteome</keyword>
<protein>
    <submittedName>
        <fullName evidence="3">Uncharacterized protein LOC112552493</fullName>
    </submittedName>
</protein>
<dbReference type="Proteomes" id="UP000504615">
    <property type="component" value="Unplaced"/>
</dbReference>
<dbReference type="GeneID" id="112552493"/>
<proteinExistence type="predicted"/>
<reference evidence="3" key="1">
    <citation type="submission" date="2025-08" db="UniProtKB">
        <authorList>
            <consortium name="RefSeq"/>
        </authorList>
    </citation>
    <scope>IDENTIFICATION</scope>
</reference>
<sequence length="104" mass="11927">MIEDEQRISKKGAKDESQKDQSRGGVKQTSRLVCSPPGGAPRWPMLARQSQVEDEANGSSLEERRDEENRRVWKKHGGLAPREDLPKIKFENHICSSRQDCRRL</sequence>